<gene>
    <name evidence="5" type="ORF">AUR66_00170</name>
</gene>
<dbReference type="InterPro" id="IPR046342">
    <property type="entry name" value="CBS_dom_sf"/>
</dbReference>
<dbReference type="Gene3D" id="3.10.580.10">
    <property type="entry name" value="CBS-domain"/>
    <property type="match status" value="2"/>
</dbReference>
<keyword evidence="6" id="KW-1185">Reference proteome</keyword>
<feature type="domain" description="CBS" evidence="4">
    <location>
        <begin position="128"/>
        <end position="183"/>
    </location>
</feature>
<accession>A0A0W1S2P2</accession>
<feature type="region of interest" description="Disordered" evidence="3">
    <location>
        <begin position="183"/>
        <end position="210"/>
    </location>
</feature>
<dbReference type="PANTHER" id="PTHR43080:SF2">
    <property type="entry name" value="CBS DOMAIN-CONTAINING PROTEIN"/>
    <property type="match status" value="1"/>
</dbReference>
<dbReference type="PROSITE" id="PS51371">
    <property type="entry name" value="CBS"/>
    <property type="match status" value="4"/>
</dbReference>
<evidence type="ECO:0000313" key="6">
    <source>
        <dbReference type="Proteomes" id="UP000053157"/>
    </source>
</evidence>
<dbReference type="PIRSF" id="PIRSF036983">
    <property type="entry name" value="UCP_2CBS_MJ1404"/>
    <property type="match status" value="1"/>
</dbReference>
<dbReference type="InterPro" id="IPR000644">
    <property type="entry name" value="CBS_dom"/>
</dbReference>
<protein>
    <submittedName>
        <fullName evidence="5">Signal transduction protein</fullName>
    </submittedName>
</protein>
<name>A0A0W1S2P2_9EURY</name>
<evidence type="ECO:0000256" key="3">
    <source>
        <dbReference type="SAM" id="MobiDB-lite"/>
    </source>
</evidence>
<feature type="domain" description="CBS" evidence="4">
    <location>
        <begin position="228"/>
        <end position="287"/>
    </location>
</feature>
<evidence type="ECO:0000313" key="5">
    <source>
        <dbReference type="EMBL" id="KTG20249.1"/>
    </source>
</evidence>
<keyword evidence="1 2" id="KW-0129">CBS domain</keyword>
<feature type="domain" description="CBS" evidence="4">
    <location>
        <begin position="63"/>
        <end position="121"/>
    </location>
</feature>
<dbReference type="PANTHER" id="PTHR43080">
    <property type="entry name" value="CBS DOMAIN-CONTAINING PROTEIN CBSX3, MITOCHONDRIAL"/>
    <property type="match status" value="1"/>
</dbReference>
<organism evidence="5 6">
    <name type="scientific">Haloferax profundi</name>
    <dbReference type="NCBI Taxonomy" id="1544718"/>
    <lineage>
        <taxon>Archaea</taxon>
        <taxon>Methanobacteriati</taxon>
        <taxon>Methanobacteriota</taxon>
        <taxon>Stenosarchaea group</taxon>
        <taxon>Halobacteria</taxon>
        <taxon>Halobacteriales</taxon>
        <taxon>Haloferacaceae</taxon>
        <taxon>Haloferax</taxon>
    </lineage>
</organism>
<dbReference type="InterPro" id="IPR051257">
    <property type="entry name" value="Diverse_CBS-Domain"/>
</dbReference>
<evidence type="ECO:0000256" key="1">
    <source>
        <dbReference type="ARBA" id="ARBA00023122"/>
    </source>
</evidence>
<dbReference type="AlphaFoldDB" id="A0A0W1S2P2"/>
<dbReference type="Pfam" id="PF00571">
    <property type="entry name" value="CBS"/>
    <property type="match status" value="4"/>
</dbReference>
<dbReference type="Proteomes" id="UP000053157">
    <property type="component" value="Unassembled WGS sequence"/>
</dbReference>
<dbReference type="OrthoDB" id="9280at2157"/>
<reference evidence="5 6" key="1">
    <citation type="submission" date="2015-12" db="EMBL/GenBank/DDBJ databases">
        <title>Haloferax profundi sp. nov. isolated from the Discovery deep brine-seawater interface in the Red Sea.</title>
        <authorList>
            <person name="Zhang G."/>
            <person name="Stingl U."/>
            <person name="Rashid M."/>
        </authorList>
    </citation>
    <scope>NUCLEOTIDE SEQUENCE [LARGE SCALE GENOMIC DNA]</scope>
    <source>
        <strain evidence="5 6">SB29</strain>
    </source>
</reference>
<comment type="caution">
    <text evidence="5">The sequence shown here is derived from an EMBL/GenBank/DDBJ whole genome shotgun (WGS) entry which is preliminary data.</text>
</comment>
<dbReference type="InterPro" id="IPR014651">
    <property type="entry name" value="UCP036983_2CBS_MJ1404"/>
</dbReference>
<dbReference type="EMBL" id="LOPV01000419">
    <property type="protein sequence ID" value="KTG20249.1"/>
    <property type="molecule type" value="Genomic_DNA"/>
</dbReference>
<proteinExistence type="predicted"/>
<dbReference type="SMART" id="SM00116">
    <property type="entry name" value="CBS"/>
    <property type="match status" value="4"/>
</dbReference>
<dbReference type="SUPFAM" id="SSF54631">
    <property type="entry name" value="CBS-domain pair"/>
    <property type="match status" value="2"/>
</dbReference>
<feature type="domain" description="CBS" evidence="4">
    <location>
        <begin position="7"/>
        <end position="62"/>
    </location>
</feature>
<sequence>MDISNLVERDFPTVTPDTRVSKLQGMFQETGTKAIVVVDDGEYLGIVTLRQMNVTHRDPDAKARSILWHPAKVDRDEDVRRVARLILASRSEVLPVFDDEELVGIVSTDRVLEAVQKFLGVLTVEDVYSDSLVTVGRDSTFGEALNAFRENGITHLPVAENGDVVGVVSLSDILDFTTRAMDKPSGGSSGGFDVSSGSSSPGFRSAGGMGDRAGELERMLDLPVVDVMSSPVATALPNDGLDDAVEQMLEDGVSSLIVLQEDAPAGIVTKSDVLEALTWTGESRLPVQITNVELLDDISRDEVVAMVEGFADKYGGLTILEANVHLHEHDEKLRGTPLIMARIRLFTDKGHFVGTGEGYGASHALHLARNIVERQLLEGKTHDETKKPPSDPDEYWSKVFGWWLTAPPRRR</sequence>
<evidence type="ECO:0000259" key="4">
    <source>
        <dbReference type="PROSITE" id="PS51371"/>
    </source>
</evidence>
<feature type="compositionally biased region" description="Low complexity" evidence="3">
    <location>
        <begin position="191"/>
        <end position="204"/>
    </location>
</feature>
<evidence type="ECO:0000256" key="2">
    <source>
        <dbReference type="PROSITE-ProRule" id="PRU00703"/>
    </source>
</evidence>
<dbReference type="RefSeq" id="WP_058572945.1">
    <property type="nucleotide sequence ID" value="NZ_LOPV01000419.1"/>
</dbReference>